<evidence type="ECO:0000313" key="7">
    <source>
        <dbReference type="Proteomes" id="UP000694886"/>
    </source>
</evidence>
<dbReference type="Gramene" id="Tc10v2_t006710.1">
    <property type="protein sequence ID" value="Tc10v2_p006710.1"/>
    <property type="gene ID" value="Tc10v2_g006710"/>
</dbReference>
<dbReference type="Pfam" id="PF00931">
    <property type="entry name" value="NB-ARC"/>
    <property type="match status" value="1"/>
</dbReference>
<proteinExistence type="predicted"/>
<accession>A0AB32UM05</accession>
<dbReference type="KEGG" id="tcc:18586471"/>
<feature type="domain" description="Disease resistance protein winged helix" evidence="5">
    <location>
        <begin position="250"/>
        <end position="318"/>
    </location>
</feature>
<keyword evidence="2" id="KW-0677">Repeat</keyword>
<dbReference type="Pfam" id="PF25019">
    <property type="entry name" value="LRR_R13L1-DRL21"/>
    <property type="match status" value="1"/>
</dbReference>
<keyword evidence="3" id="KW-0611">Plant defense</keyword>
<dbReference type="Gene3D" id="3.40.50.300">
    <property type="entry name" value="P-loop containing nucleotide triphosphate hydrolases"/>
    <property type="match status" value="1"/>
</dbReference>
<evidence type="ECO:0000313" key="8">
    <source>
        <dbReference type="RefSeq" id="XP_007009938.2"/>
    </source>
</evidence>
<reference evidence="7" key="1">
    <citation type="journal article" date="1997" name="Nucleic Acids Res.">
        <title>tRNAscan-SE: a program for improved detection of transfer RNA genes in genomic sequence.</title>
        <authorList>
            <person name="Lowe T.M."/>
            <person name="Eddy S.R."/>
        </authorList>
    </citation>
    <scope>NUCLEOTIDE SEQUENCE [LARGE SCALE GENOMIC DNA]</scope>
    <source>
        <strain evidence="7">r\B97-61/B2</strain>
    </source>
</reference>
<dbReference type="InterPro" id="IPR002182">
    <property type="entry name" value="NB-ARC"/>
</dbReference>
<dbReference type="SUPFAM" id="SSF52540">
    <property type="entry name" value="P-loop containing nucleoside triphosphate hydrolases"/>
    <property type="match status" value="1"/>
</dbReference>
<dbReference type="Gene3D" id="1.10.8.430">
    <property type="entry name" value="Helical domain of apoptotic protease-activating factors"/>
    <property type="match status" value="1"/>
</dbReference>
<dbReference type="Proteomes" id="UP000694886">
    <property type="component" value="Chromosome 10"/>
</dbReference>
<dbReference type="RefSeq" id="XP_007009938.2">
    <property type="nucleotide sequence ID" value="XM_007009876.2"/>
</dbReference>
<dbReference type="GO" id="GO:0043531">
    <property type="term" value="F:ADP binding"/>
    <property type="evidence" value="ECO:0007669"/>
    <property type="project" value="InterPro"/>
</dbReference>
<dbReference type="GeneID" id="18586471"/>
<dbReference type="FunFam" id="1.10.10.10:FF:000322">
    <property type="entry name" value="Probable disease resistance protein At1g63360"/>
    <property type="match status" value="1"/>
</dbReference>
<dbReference type="InterPro" id="IPR056789">
    <property type="entry name" value="LRR_R13L1-DRL21"/>
</dbReference>
<dbReference type="AlphaFoldDB" id="A0AB32UM05"/>
<dbReference type="Gene3D" id="1.10.10.10">
    <property type="entry name" value="Winged helix-like DNA-binding domain superfamily/Winged helix DNA-binding domain"/>
    <property type="match status" value="1"/>
</dbReference>
<evidence type="ECO:0000256" key="1">
    <source>
        <dbReference type="ARBA" id="ARBA00022614"/>
    </source>
</evidence>
<feature type="domain" description="R13L1/DRL21-like LRR repeat region" evidence="6">
    <location>
        <begin position="509"/>
        <end position="634"/>
    </location>
</feature>
<gene>
    <name evidence="8" type="primary">LOC18586471</name>
</gene>
<evidence type="ECO:0000259" key="5">
    <source>
        <dbReference type="Pfam" id="PF23559"/>
    </source>
</evidence>
<dbReference type="InterPro" id="IPR032675">
    <property type="entry name" value="LRR_dom_sf"/>
</dbReference>
<dbReference type="InterPro" id="IPR036388">
    <property type="entry name" value="WH-like_DNA-bd_sf"/>
</dbReference>
<evidence type="ECO:0000256" key="3">
    <source>
        <dbReference type="ARBA" id="ARBA00022821"/>
    </source>
</evidence>
<dbReference type="FunFam" id="3.40.50.300:FF:001091">
    <property type="entry name" value="Probable disease resistance protein At1g61300"/>
    <property type="match status" value="1"/>
</dbReference>
<organism evidence="7 8">
    <name type="scientific">Theobroma cacao</name>
    <name type="common">Cacao</name>
    <name type="synonym">Cocoa</name>
    <dbReference type="NCBI Taxonomy" id="3641"/>
    <lineage>
        <taxon>Eukaryota</taxon>
        <taxon>Viridiplantae</taxon>
        <taxon>Streptophyta</taxon>
        <taxon>Embryophyta</taxon>
        <taxon>Tracheophyta</taxon>
        <taxon>Spermatophyta</taxon>
        <taxon>Magnoliopsida</taxon>
        <taxon>eudicotyledons</taxon>
        <taxon>Gunneridae</taxon>
        <taxon>Pentapetalae</taxon>
        <taxon>rosids</taxon>
        <taxon>malvids</taxon>
        <taxon>Malvales</taxon>
        <taxon>Malvaceae</taxon>
        <taxon>Byttnerioideae</taxon>
        <taxon>Theobroma</taxon>
    </lineage>
</organism>
<dbReference type="GO" id="GO:0006952">
    <property type="term" value="P:defense response"/>
    <property type="evidence" value="ECO:0007669"/>
    <property type="project" value="UniProtKB-KW"/>
</dbReference>
<protein>
    <submittedName>
        <fullName evidence="8">Disease resistance RPP13-like protein 1</fullName>
    </submittedName>
</protein>
<dbReference type="Gene3D" id="3.80.10.10">
    <property type="entry name" value="Ribonuclease Inhibitor"/>
    <property type="match status" value="3"/>
</dbReference>
<dbReference type="InterPro" id="IPR042197">
    <property type="entry name" value="Apaf_helical"/>
</dbReference>
<dbReference type="PANTHER" id="PTHR36766:SF51">
    <property type="entry name" value="DISEASE RESISTANCE RPP13-LIKE PROTEIN 1"/>
    <property type="match status" value="1"/>
</dbReference>
<evidence type="ECO:0000259" key="6">
    <source>
        <dbReference type="Pfam" id="PF25019"/>
    </source>
</evidence>
<dbReference type="InterPro" id="IPR027417">
    <property type="entry name" value="P-loop_NTPase"/>
</dbReference>
<dbReference type="Pfam" id="PF23559">
    <property type="entry name" value="WHD_DRP"/>
    <property type="match status" value="1"/>
</dbReference>
<feature type="domain" description="NB-ARC" evidence="4">
    <location>
        <begin position="12"/>
        <end position="167"/>
    </location>
</feature>
<evidence type="ECO:0000259" key="4">
    <source>
        <dbReference type="Pfam" id="PF00931"/>
    </source>
</evidence>
<name>A0AB32UM05_THECC</name>
<reference evidence="8" key="2">
    <citation type="submission" date="2025-08" db="UniProtKB">
        <authorList>
            <consortium name="RefSeq"/>
        </authorList>
    </citation>
    <scope>IDENTIFICATION</scope>
</reference>
<dbReference type="SUPFAM" id="SSF52058">
    <property type="entry name" value="L domain-like"/>
    <property type="match status" value="2"/>
</dbReference>
<keyword evidence="1" id="KW-0433">Leucine-rich repeat</keyword>
<evidence type="ECO:0000256" key="2">
    <source>
        <dbReference type="ARBA" id="ARBA00022737"/>
    </source>
</evidence>
<sequence length="1080" mass="124137">MELLNPEYATANQIDVIPIVGMGGVGKTTLAQFIYNDKRVEEWFDVKAWVCVSEEFDALRVTKTILEEITSSSDGSQNLNQLQLKLKEKLLGKKFLFVLDDVWNEKYVDWEELRSPFNSGAKNSKIVVTTRNQEVARIMGTVPTYHLNVLSDEDCWLLFAKHAFVNTSPSMPPNLKEIGEAIVKRCKGLPLAAKTLGGLLRCRTDVEDWNKVLLWKFSLWDITDDILPALRLSYYYLPSHLKRCFAYCSLFPKDYEFRKEELIRLWMAEDLLAYSREVVNMEDRGNEYFKDLTSRSFFQQLSGNKSCFVMHDLISDLAKSVSGEFICRLDGGDRFSCKITKRTRHFSNVQEEYDILKRFEALAKAKGLHTFLTLESWAWGCYVTNAIMDDLIIKFRSLRVLSLAHYHNIDELSEEIRKLKQLRYLDLSETSIERLPNSLTTLYNLQILLLFECEKLVELPEDVGRLINMHHLDIRGTKLVRMPPRMDKLKDLQILTDFVLGEQKGSSKSELGKLKNLRGRLAISNLQNVVCHRDAKDANSKEKINLRELELKWSEDCHTNDDSKHDREILEQLEPHTNLEHLAIEFYRGTRFPEWVGHSSFSNLVSLHLRGCKFCLFLPPLGRLSSLKSLSISGFSEVVTVGDEFYGQGDASRKPFGSLEILSFADMSEWEEWFCLNDGAFPLLQELYIEDCPKLTKSLPKHLPSLMKLKVVRCGKLGGLLPRAPSMSELDLQECDALQWEPFPCGLRNLKISQLNINDSNINDSILEQMVRHCTHLEKLEMWYCYGLKSLPEGSLPTTLKELRINHCNALDYSKILLYTSLERLDVRDHSDHPLESFSIGSLPKLNSLQIFSCEGLKWIRIGSLPKLNNLCIKSDKDLKSILALEGPHQHLPCLNDLSIHWCPNFISFPEEGFSATNLTSLYLFDCKNLKSLPEQMQSLFPSLVLLSIFKCPEIESFPKEGLPSKLKNITIGRSEKLIAGRKDWGLETLPSLTTFRILEAEEIESFPDEHLLPSTLTHLFICNLRNLKFLDYKGFQHLTSLRELRISKCPELQSMPVKRLPIPIIWIDDELIMKEALLA</sequence>
<dbReference type="InterPro" id="IPR058922">
    <property type="entry name" value="WHD_DRP"/>
</dbReference>
<dbReference type="PRINTS" id="PR00364">
    <property type="entry name" value="DISEASERSIST"/>
</dbReference>
<dbReference type="PANTHER" id="PTHR36766">
    <property type="entry name" value="PLANT BROAD-SPECTRUM MILDEW RESISTANCE PROTEIN RPW8"/>
    <property type="match status" value="1"/>
</dbReference>